<keyword evidence="2" id="KW-1185">Reference proteome</keyword>
<name>A0A2S4WAU4_9BASI</name>
<evidence type="ECO:0000313" key="1">
    <source>
        <dbReference type="EMBL" id="POW18827.1"/>
    </source>
</evidence>
<accession>A0A2S4WAU4</accession>
<organism evidence="1 2">
    <name type="scientific">Puccinia striiformis</name>
    <dbReference type="NCBI Taxonomy" id="27350"/>
    <lineage>
        <taxon>Eukaryota</taxon>
        <taxon>Fungi</taxon>
        <taxon>Dikarya</taxon>
        <taxon>Basidiomycota</taxon>
        <taxon>Pucciniomycotina</taxon>
        <taxon>Pucciniomycetes</taxon>
        <taxon>Pucciniales</taxon>
        <taxon>Pucciniaceae</taxon>
        <taxon>Puccinia</taxon>
    </lineage>
</organism>
<dbReference type="AlphaFoldDB" id="A0A2S4WAU4"/>
<dbReference type="EMBL" id="PKSM01000059">
    <property type="protein sequence ID" value="POW18827.1"/>
    <property type="molecule type" value="Genomic_DNA"/>
</dbReference>
<dbReference type="VEuPathDB" id="FungiDB:PSHT_05404"/>
<sequence length="33" mass="3779">MNLILKIKSSIQAYTYLRVIHNQQTTHPLSGLP</sequence>
<protein>
    <submittedName>
        <fullName evidence="1">Uncharacterized protein</fullName>
    </submittedName>
</protein>
<dbReference type="Proteomes" id="UP000238274">
    <property type="component" value="Unassembled WGS sequence"/>
</dbReference>
<reference evidence="1 2" key="1">
    <citation type="submission" date="2017-12" db="EMBL/GenBank/DDBJ databases">
        <title>Gene loss provides genomic basis for host adaptation in cereal stripe rust fungi.</title>
        <authorList>
            <person name="Xia C."/>
        </authorList>
    </citation>
    <scope>NUCLEOTIDE SEQUENCE [LARGE SCALE GENOMIC DNA]</scope>
    <source>
        <strain evidence="1 2">93TX-2</strain>
    </source>
</reference>
<reference evidence="2" key="3">
    <citation type="journal article" date="2018" name="Mol. Plant Microbe Interact.">
        <title>Genome sequence resources for the wheat stripe rust pathogen (Puccinia striiformis f. sp. tritici) and the barley stripe rust pathogen (Puccinia striiformis f. sp. hordei).</title>
        <authorList>
            <person name="Xia C."/>
            <person name="Wang M."/>
            <person name="Yin C."/>
            <person name="Cornejo O.E."/>
            <person name="Hulbert S.H."/>
            <person name="Chen X."/>
        </authorList>
    </citation>
    <scope>NUCLEOTIDE SEQUENCE [LARGE SCALE GENOMIC DNA]</scope>
    <source>
        <strain evidence="2">93TX-2</strain>
    </source>
</reference>
<comment type="caution">
    <text evidence="1">The sequence shown here is derived from an EMBL/GenBank/DDBJ whole genome shotgun (WGS) entry which is preliminary data.</text>
</comment>
<evidence type="ECO:0000313" key="2">
    <source>
        <dbReference type="Proteomes" id="UP000238274"/>
    </source>
</evidence>
<gene>
    <name evidence="1" type="ORF">PSHT_05404</name>
</gene>
<proteinExistence type="predicted"/>
<reference evidence="2" key="2">
    <citation type="journal article" date="2018" name="BMC Genomics">
        <title>Genomic insights into host adaptation between the wheat stripe rust pathogen (Puccinia striiformis f. sp. tritici) and the barley stripe rust pathogen (Puccinia striiformis f. sp. hordei).</title>
        <authorList>
            <person name="Xia C."/>
            <person name="Wang M."/>
            <person name="Yin C."/>
            <person name="Cornejo O.E."/>
            <person name="Hulbert S.H."/>
            <person name="Chen X."/>
        </authorList>
    </citation>
    <scope>NUCLEOTIDE SEQUENCE [LARGE SCALE GENOMIC DNA]</scope>
    <source>
        <strain evidence="2">93TX-2</strain>
    </source>
</reference>